<dbReference type="PANTHER" id="PTHR11945:SF534">
    <property type="entry name" value="MYOCYTE-SPECIFIC ENHANCER FACTOR 2"/>
    <property type="match status" value="1"/>
</dbReference>
<protein>
    <recommendedName>
        <fullName evidence="8">MADS-box domain-containing protein</fullName>
    </recommendedName>
</protein>
<feature type="domain" description="MADS-box" evidence="8">
    <location>
        <begin position="1"/>
        <end position="61"/>
    </location>
</feature>
<feature type="compositionally biased region" description="Polar residues" evidence="7">
    <location>
        <begin position="687"/>
        <end position="709"/>
    </location>
</feature>
<organism evidence="9 10">
    <name type="scientific">Smittium angustum</name>
    <dbReference type="NCBI Taxonomy" id="133377"/>
    <lineage>
        <taxon>Eukaryota</taxon>
        <taxon>Fungi</taxon>
        <taxon>Fungi incertae sedis</taxon>
        <taxon>Zoopagomycota</taxon>
        <taxon>Kickxellomycotina</taxon>
        <taxon>Harpellomycetes</taxon>
        <taxon>Harpellales</taxon>
        <taxon>Legeriomycetaceae</taxon>
        <taxon>Smittium</taxon>
    </lineage>
</organism>
<comment type="subcellular location">
    <subcellularLocation>
        <location evidence="1">Nucleus</location>
    </subcellularLocation>
</comment>
<proteinExistence type="inferred from homology"/>
<evidence type="ECO:0000256" key="4">
    <source>
        <dbReference type="ARBA" id="ARBA00023163"/>
    </source>
</evidence>
<evidence type="ECO:0000313" key="10">
    <source>
        <dbReference type="Proteomes" id="UP000245591"/>
    </source>
</evidence>
<dbReference type="Proteomes" id="UP000245591">
    <property type="component" value="Unassembled WGS sequence"/>
</dbReference>
<dbReference type="SMART" id="SM00432">
    <property type="entry name" value="MADS"/>
    <property type="match status" value="1"/>
</dbReference>
<keyword evidence="3" id="KW-0238">DNA-binding</keyword>
<evidence type="ECO:0000313" key="9">
    <source>
        <dbReference type="EMBL" id="PVZ99784.1"/>
    </source>
</evidence>
<feature type="region of interest" description="Disordered" evidence="7">
    <location>
        <begin position="115"/>
        <end position="139"/>
    </location>
</feature>
<evidence type="ECO:0000256" key="6">
    <source>
        <dbReference type="ARBA" id="ARBA00025805"/>
    </source>
</evidence>
<reference evidence="9 10" key="1">
    <citation type="journal article" date="2018" name="MBio">
        <title>Comparative Genomics Reveals the Core Gene Toolbox for the Fungus-Insect Symbiosis.</title>
        <authorList>
            <person name="Wang Y."/>
            <person name="Stata M."/>
            <person name="Wang W."/>
            <person name="Stajich J.E."/>
            <person name="White M.M."/>
            <person name="Moncalvo J.M."/>
        </authorList>
    </citation>
    <scope>NUCLEOTIDE SEQUENCE [LARGE SCALE GENOMIC DNA]</scope>
    <source>
        <strain evidence="9 10">AUS-126-30</strain>
    </source>
</reference>
<dbReference type="GO" id="GO:0045944">
    <property type="term" value="P:positive regulation of transcription by RNA polymerase II"/>
    <property type="evidence" value="ECO:0007669"/>
    <property type="project" value="InterPro"/>
</dbReference>
<feature type="compositionally biased region" description="Polar residues" evidence="7">
    <location>
        <begin position="576"/>
        <end position="599"/>
    </location>
</feature>
<dbReference type="InterPro" id="IPR033896">
    <property type="entry name" value="MEF2-like_N"/>
</dbReference>
<dbReference type="PRINTS" id="PR00404">
    <property type="entry name" value="MADSDOMAIN"/>
</dbReference>
<dbReference type="SUPFAM" id="SSF55455">
    <property type="entry name" value="SRF-like"/>
    <property type="match status" value="1"/>
</dbReference>
<comment type="caution">
    <text evidence="9">The sequence shown here is derived from an EMBL/GenBank/DDBJ whole genome shotgun (WGS) entry which is preliminary data.</text>
</comment>
<keyword evidence="10" id="KW-1185">Reference proteome</keyword>
<dbReference type="CDD" id="cd00265">
    <property type="entry name" value="MADS_MEF2_like"/>
    <property type="match status" value="1"/>
</dbReference>
<feature type="compositionally biased region" description="Polar residues" evidence="7">
    <location>
        <begin position="128"/>
        <end position="139"/>
    </location>
</feature>
<dbReference type="InterPro" id="IPR036879">
    <property type="entry name" value="TF_MADSbox_sf"/>
</dbReference>
<evidence type="ECO:0000256" key="1">
    <source>
        <dbReference type="ARBA" id="ARBA00004123"/>
    </source>
</evidence>
<comment type="similarity">
    <text evidence="6">Belongs to the MEF2 family.</text>
</comment>
<dbReference type="Gene3D" id="3.40.1810.10">
    <property type="entry name" value="Transcription factor, MADS-box"/>
    <property type="match status" value="1"/>
</dbReference>
<dbReference type="InterPro" id="IPR002100">
    <property type="entry name" value="TF_MADSbox"/>
</dbReference>
<feature type="region of interest" description="Disordered" evidence="7">
    <location>
        <begin position="861"/>
        <end position="908"/>
    </location>
</feature>
<dbReference type="EMBL" id="MBFU01000388">
    <property type="protein sequence ID" value="PVZ99784.1"/>
    <property type="molecule type" value="Genomic_DNA"/>
</dbReference>
<feature type="region of interest" description="Disordered" evidence="7">
    <location>
        <begin position="685"/>
        <end position="744"/>
    </location>
</feature>
<evidence type="ECO:0000256" key="2">
    <source>
        <dbReference type="ARBA" id="ARBA00023015"/>
    </source>
</evidence>
<evidence type="ECO:0000256" key="7">
    <source>
        <dbReference type="SAM" id="MobiDB-lite"/>
    </source>
</evidence>
<dbReference type="PANTHER" id="PTHR11945">
    <property type="entry name" value="MADS BOX PROTEIN"/>
    <property type="match status" value="1"/>
</dbReference>
<feature type="compositionally biased region" description="Polar residues" evidence="7">
    <location>
        <begin position="861"/>
        <end position="883"/>
    </location>
</feature>
<evidence type="ECO:0000256" key="5">
    <source>
        <dbReference type="ARBA" id="ARBA00023242"/>
    </source>
</evidence>
<dbReference type="PROSITE" id="PS00350">
    <property type="entry name" value="MADS_BOX_1"/>
    <property type="match status" value="1"/>
</dbReference>
<name>A0A2U1J408_SMIAN</name>
<evidence type="ECO:0000259" key="8">
    <source>
        <dbReference type="PROSITE" id="PS50066"/>
    </source>
</evidence>
<dbReference type="GO" id="GO:0005634">
    <property type="term" value="C:nucleus"/>
    <property type="evidence" value="ECO:0007669"/>
    <property type="project" value="UniProtKB-SubCell"/>
</dbReference>
<feature type="compositionally biased region" description="Polar residues" evidence="7">
    <location>
        <begin position="891"/>
        <end position="903"/>
    </location>
</feature>
<evidence type="ECO:0000256" key="3">
    <source>
        <dbReference type="ARBA" id="ARBA00023125"/>
    </source>
</evidence>
<keyword evidence="5" id="KW-0539">Nucleus</keyword>
<dbReference type="GO" id="GO:0000981">
    <property type="term" value="F:DNA-binding transcription factor activity, RNA polymerase II-specific"/>
    <property type="evidence" value="ECO:0007669"/>
    <property type="project" value="TreeGrafter"/>
</dbReference>
<accession>A0A2U1J408</accession>
<feature type="compositionally biased region" description="Polar residues" evidence="7">
    <location>
        <begin position="718"/>
        <end position="743"/>
    </location>
</feature>
<dbReference type="PROSITE" id="PS50066">
    <property type="entry name" value="MADS_BOX_2"/>
    <property type="match status" value="1"/>
</dbReference>
<gene>
    <name evidence="9" type="ORF">BB558_004191</name>
</gene>
<dbReference type="GO" id="GO:0046983">
    <property type="term" value="F:protein dimerization activity"/>
    <property type="evidence" value="ECO:0007669"/>
    <property type="project" value="InterPro"/>
</dbReference>
<dbReference type="Pfam" id="PF00319">
    <property type="entry name" value="SRF-TF"/>
    <property type="match status" value="1"/>
</dbReference>
<feature type="region of interest" description="Disordered" evidence="7">
    <location>
        <begin position="631"/>
        <end position="653"/>
    </location>
</feature>
<feature type="region of interest" description="Disordered" evidence="7">
    <location>
        <begin position="575"/>
        <end position="599"/>
    </location>
</feature>
<keyword evidence="4" id="KW-0804">Transcription</keyword>
<sequence length="986" mass="111363">MGRKKIKIQAITDERNKQVTFLKRKAGLMKKAYELSTLCECEIALIIFNSQGKLVQYASTDINTTLLRYTEYDEPHESYNNSDCNQLFIDPTHEQKLLSNSFTAFDKIIAPQNNSPLSNSLNKSHNSTDPNETNSNTINFQKNTDFYGKMDNISTSIGYPINIAPNTYENFDQHTSSKDDHGCLTSIQNNANTNEKNISTYTTSSLETTNRIPINNQTRVPSEPASHSNNPINSFYQNDIAMSDEIREKNLSFINGISSDLIGNISQQDLANMSVYRNDLVESNKPLKNSIQSVGGINGEVMTEGNRPPFGFQAEFSRAKESINDSNTISQLEYKNGNYFYPQNTFQHPRESYLSNNSSEYLQTRPYAGHRHQYSNSESLRYPMAALDYKARQSEDNLYLNSTQYHDSPPLSFVPNSNQMRSYPQYQTGIPLTVQNTPILGTGVEYAYNYDQQRFDSGNGYPQHSPETQNPIRNIMLERRASFKNKLNGTANSPSIVKRKRGLTRYEPMYNGQNFSYNSGSVLNQGNSEYMPERNLEFNQHPETLEQQANIQNNVNLNSQTTIPLYHPQHPFLTAESRNQPRSNSAISNPNQNVSKNSLDMETDHNSFLEQYKINQNNAVNYTNYTLNGSNEENVYKSGENNKNETETNSSDNIEFNSQMNLEIGTQGLIEEQLLIMAEDERKLNQENRLTGNPTKDTSKQEIGTQIKESTSKDKNSTMENNNNLSKEVPKTQLQQKSTTESNNEAKRAIIAKILTKSNVDNSVNQIQKDNNFDLENESLNTNDQRGNKKEGNNFIIESGLNDTLKSQQDKFRNEQKVTGPQKKELSQTIGNMPIKRKKERNVVLERLRVKTLNLNTIQKNTPKPKITTDSQLTNPANSVNEDTQFDPKGNSGTTEINQSSSGDEPGPQTAAIIEFAQSLPSPDVFYRDLYQPQETFSPINFGITTPIIGNEISSGLQLGNNQNLENLNASGTGINNEQNTHNNGN</sequence>
<dbReference type="AlphaFoldDB" id="A0A2U1J408"/>
<dbReference type="GO" id="GO:0030154">
    <property type="term" value="P:cell differentiation"/>
    <property type="evidence" value="ECO:0007669"/>
    <property type="project" value="TreeGrafter"/>
</dbReference>
<dbReference type="GO" id="GO:0000978">
    <property type="term" value="F:RNA polymerase II cis-regulatory region sequence-specific DNA binding"/>
    <property type="evidence" value="ECO:0007669"/>
    <property type="project" value="TreeGrafter"/>
</dbReference>
<keyword evidence="2" id="KW-0805">Transcription regulation</keyword>
<feature type="compositionally biased region" description="Low complexity" evidence="7">
    <location>
        <begin position="115"/>
        <end position="127"/>
    </location>
</feature>